<dbReference type="CDD" id="cd00054">
    <property type="entry name" value="EGF_CA"/>
    <property type="match status" value="1"/>
</dbReference>
<reference evidence="13 14" key="1">
    <citation type="submission" date="2022-05" db="EMBL/GenBank/DDBJ databases">
        <authorList>
            <consortium name="Genoscope - CEA"/>
            <person name="William W."/>
        </authorList>
    </citation>
    <scope>NUCLEOTIDE SEQUENCE [LARGE SCALE GENOMIC DNA]</scope>
</reference>
<evidence type="ECO:0000256" key="9">
    <source>
        <dbReference type="ARBA" id="ARBA00023157"/>
    </source>
</evidence>
<evidence type="ECO:0000256" key="2">
    <source>
        <dbReference type="ARBA" id="ARBA00022536"/>
    </source>
</evidence>
<dbReference type="PROSITE" id="PS01187">
    <property type="entry name" value="EGF_CA"/>
    <property type="match status" value="1"/>
</dbReference>
<comment type="caution">
    <text evidence="13">The sequence shown here is derived from an EMBL/GenBank/DDBJ whole genome shotgun (WGS) entry which is preliminary data.</text>
</comment>
<dbReference type="PROSITE" id="PS50026">
    <property type="entry name" value="EGF_3"/>
    <property type="match status" value="1"/>
</dbReference>
<dbReference type="EMBL" id="CALNXJ010000063">
    <property type="protein sequence ID" value="CAH3157147.1"/>
    <property type="molecule type" value="Genomic_DNA"/>
</dbReference>
<dbReference type="GO" id="GO:0048513">
    <property type="term" value="P:animal organ development"/>
    <property type="evidence" value="ECO:0007669"/>
    <property type="project" value="UniProtKB-ARBA"/>
</dbReference>
<comment type="caution">
    <text evidence="11">Lacks conserved residue(s) required for the propagation of feature annotation.</text>
</comment>
<dbReference type="GO" id="GO:0005509">
    <property type="term" value="F:calcium ion binding"/>
    <property type="evidence" value="ECO:0007669"/>
    <property type="project" value="InterPro"/>
</dbReference>
<keyword evidence="9" id="KW-1015">Disulfide bond</keyword>
<proteinExistence type="predicted"/>
<dbReference type="PROSITE" id="PS01186">
    <property type="entry name" value="EGF_2"/>
    <property type="match status" value="1"/>
</dbReference>
<evidence type="ECO:0000256" key="1">
    <source>
        <dbReference type="ARBA" id="ARBA00004479"/>
    </source>
</evidence>
<dbReference type="SUPFAM" id="SSF57196">
    <property type="entry name" value="EGF/Laminin"/>
    <property type="match status" value="1"/>
</dbReference>
<evidence type="ECO:0000256" key="8">
    <source>
        <dbReference type="ARBA" id="ARBA00023136"/>
    </source>
</evidence>
<evidence type="ECO:0000256" key="10">
    <source>
        <dbReference type="ARBA" id="ARBA00023180"/>
    </source>
</evidence>
<dbReference type="SMART" id="SM00181">
    <property type="entry name" value="EGF"/>
    <property type="match status" value="1"/>
</dbReference>
<dbReference type="Pfam" id="PF23283">
    <property type="entry name" value="D8C_UMOD"/>
    <property type="match status" value="1"/>
</dbReference>
<evidence type="ECO:0000313" key="14">
    <source>
        <dbReference type="Proteomes" id="UP001159428"/>
    </source>
</evidence>
<keyword evidence="4" id="KW-0732">Signal</keyword>
<dbReference type="Gene3D" id="2.10.25.10">
    <property type="entry name" value="Laminin"/>
    <property type="match status" value="1"/>
</dbReference>
<dbReference type="FunFam" id="2.10.25.10:FF:000202">
    <property type="entry name" value="Multiple epidermal growth factor-like domains 8"/>
    <property type="match status" value="1"/>
</dbReference>
<evidence type="ECO:0000256" key="7">
    <source>
        <dbReference type="ARBA" id="ARBA00022989"/>
    </source>
</evidence>
<evidence type="ECO:0000313" key="13">
    <source>
        <dbReference type="EMBL" id="CAH3157147.1"/>
    </source>
</evidence>
<dbReference type="AlphaFoldDB" id="A0AAU9XS19"/>
<keyword evidence="8" id="KW-0472">Membrane</keyword>
<comment type="subcellular location">
    <subcellularLocation>
        <location evidence="1">Membrane</location>
        <topology evidence="1">Single-pass type I membrane protein</topology>
    </subcellularLocation>
</comment>
<protein>
    <recommendedName>
        <fullName evidence="12">EGF-like domain-containing protein</fullName>
    </recommendedName>
</protein>
<dbReference type="InterPro" id="IPR001881">
    <property type="entry name" value="EGF-like_Ca-bd_dom"/>
</dbReference>
<dbReference type="GO" id="GO:0016020">
    <property type="term" value="C:membrane"/>
    <property type="evidence" value="ECO:0007669"/>
    <property type="project" value="UniProtKB-SubCell"/>
</dbReference>
<dbReference type="InterPro" id="IPR000152">
    <property type="entry name" value="EGF-type_Asp/Asn_hydroxyl_site"/>
</dbReference>
<evidence type="ECO:0000256" key="4">
    <source>
        <dbReference type="ARBA" id="ARBA00022729"/>
    </source>
</evidence>
<keyword evidence="3" id="KW-0812">Transmembrane</keyword>
<dbReference type="PANTHER" id="PTHR36191:SF4">
    <property type="entry name" value="VWFD DOMAIN-CONTAINING PROTEIN"/>
    <property type="match status" value="1"/>
</dbReference>
<keyword evidence="10" id="KW-0325">Glycoprotein</keyword>
<dbReference type="Pfam" id="PF07645">
    <property type="entry name" value="EGF_CA"/>
    <property type="match status" value="1"/>
</dbReference>
<keyword evidence="7" id="KW-1133">Transmembrane helix</keyword>
<dbReference type="InterPro" id="IPR018097">
    <property type="entry name" value="EGF_Ca-bd_CS"/>
</dbReference>
<keyword evidence="6" id="KW-0106">Calcium</keyword>
<keyword evidence="5" id="KW-0677">Repeat</keyword>
<feature type="domain" description="EGF-like" evidence="12">
    <location>
        <begin position="5"/>
        <end position="47"/>
    </location>
</feature>
<dbReference type="InterPro" id="IPR057774">
    <property type="entry name" value="D8C_UMOD/GP2/OIT3-like"/>
</dbReference>
<dbReference type="PROSITE" id="PS00010">
    <property type="entry name" value="ASX_HYDROXYL"/>
    <property type="match status" value="1"/>
</dbReference>
<evidence type="ECO:0000259" key="12">
    <source>
        <dbReference type="PROSITE" id="PS50026"/>
    </source>
</evidence>
<organism evidence="13 14">
    <name type="scientific">Pocillopora meandrina</name>
    <dbReference type="NCBI Taxonomy" id="46732"/>
    <lineage>
        <taxon>Eukaryota</taxon>
        <taxon>Metazoa</taxon>
        <taxon>Cnidaria</taxon>
        <taxon>Anthozoa</taxon>
        <taxon>Hexacorallia</taxon>
        <taxon>Scleractinia</taxon>
        <taxon>Astrocoeniina</taxon>
        <taxon>Pocilloporidae</taxon>
        <taxon>Pocillopora</taxon>
    </lineage>
</organism>
<dbReference type="InterPro" id="IPR049883">
    <property type="entry name" value="NOTCH1_EGF-like"/>
</dbReference>
<dbReference type="SMART" id="SM00179">
    <property type="entry name" value="EGF_CA"/>
    <property type="match status" value="1"/>
</dbReference>
<dbReference type="GO" id="GO:0048731">
    <property type="term" value="P:system development"/>
    <property type="evidence" value="ECO:0007669"/>
    <property type="project" value="UniProtKB-ARBA"/>
</dbReference>
<dbReference type="InterPro" id="IPR000742">
    <property type="entry name" value="EGF"/>
</dbReference>
<gene>
    <name evidence="13" type="ORF">PMEA_00029856</name>
</gene>
<dbReference type="PANTHER" id="PTHR36191">
    <property type="entry name" value="ENDO/EXONUCLEASE/PHOSPHATASE DOMAIN-CONTAINING PROTEIN-RELATED"/>
    <property type="match status" value="1"/>
</dbReference>
<sequence length="170" mass="18930">MKTEDIDECTHGIHECLNESANCLNTVGSYNCVCKDGYQGDGKTICTPEECISYSLLTSGTRKTTYDTPQGRESCDNDLSADWFRFKGDAGTKMPTKCVPYKKCGTDSTGWLDGYHPTVADGKVSRTVCFRGHTDCCKHPVYIKVRNCGSFYVYQLTPRTSCNQRYCGTD</sequence>
<name>A0AAU9XS19_9CNID</name>
<keyword evidence="14" id="KW-1185">Reference proteome</keyword>
<evidence type="ECO:0000256" key="6">
    <source>
        <dbReference type="ARBA" id="ARBA00022837"/>
    </source>
</evidence>
<evidence type="ECO:0000256" key="3">
    <source>
        <dbReference type="ARBA" id="ARBA00022692"/>
    </source>
</evidence>
<evidence type="ECO:0000256" key="11">
    <source>
        <dbReference type="PROSITE-ProRule" id="PRU00076"/>
    </source>
</evidence>
<evidence type="ECO:0000256" key="5">
    <source>
        <dbReference type="ARBA" id="ARBA00022737"/>
    </source>
</evidence>
<accession>A0AAU9XS19</accession>
<dbReference type="Proteomes" id="UP001159428">
    <property type="component" value="Unassembled WGS sequence"/>
</dbReference>
<keyword evidence="2 11" id="KW-0245">EGF-like domain</keyword>